<organism evidence="4 5">
    <name type="scientific">Saccharata proteae CBS 121410</name>
    <dbReference type="NCBI Taxonomy" id="1314787"/>
    <lineage>
        <taxon>Eukaryota</taxon>
        <taxon>Fungi</taxon>
        <taxon>Dikarya</taxon>
        <taxon>Ascomycota</taxon>
        <taxon>Pezizomycotina</taxon>
        <taxon>Dothideomycetes</taxon>
        <taxon>Dothideomycetes incertae sedis</taxon>
        <taxon>Botryosphaeriales</taxon>
        <taxon>Saccharataceae</taxon>
        <taxon>Saccharata</taxon>
    </lineage>
</organism>
<feature type="compositionally biased region" description="Polar residues" evidence="1">
    <location>
        <begin position="508"/>
        <end position="533"/>
    </location>
</feature>
<evidence type="ECO:0000256" key="1">
    <source>
        <dbReference type="SAM" id="MobiDB-lite"/>
    </source>
</evidence>
<feature type="compositionally biased region" description="Low complexity" evidence="1">
    <location>
        <begin position="670"/>
        <end position="681"/>
    </location>
</feature>
<feature type="compositionally biased region" description="Polar residues" evidence="1">
    <location>
        <begin position="66"/>
        <end position="79"/>
    </location>
</feature>
<name>A0A9P4HPA4_9PEZI</name>
<feature type="compositionally biased region" description="Basic and acidic residues" evidence="1">
    <location>
        <begin position="798"/>
        <end position="810"/>
    </location>
</feature>
<feature type="domain" description="DUF4045" evidence="2">
    <location>
        <begin position="11"/>
        <end position="630"/>
    </location>
</feature>
<feature type="compositionally biased region" description="Low complexity" evidence="1">
    <location>
        <begin position="487"/>
        <end position="501"/>
    </location>
</feature>
<evidence type="ECO:0000259" key="2">
    <source>
        <dbReference type="Pfam" id="PF13254"/>
    </source>
</evidence>
<feature type="region of interest" description="Disordered" evidence="1">
    <location>
        <begin position="739"/>
        <end position="1079"/>
    </location>
</feature>
<dbReference type="Proteomes" id="UP000799776">
    <property type="component" value="Unassembled WGS sequence"/>
</dbReference>
<dbReference type="Pfam" id="PF25480">
    <property type="entry name" value="DUF7904"/>
    <property type="match status" value="1"/>
</dbReference>
<dbReference type="SMART" id="SM00262">
    <property type="entry name" value="GEL"/>
    <property type="match status" value="1"/>
</dbReference>
<feature type="compositionally biased region" description="Low complexity" evidence="1">
    <location>
        <begin position="872"/>
        <end position="886"/>
    </location>
</feature>
<feature type="compositionally biased region" description="Polar residues" evidence="1">
    <location>
        <begin position="48"/>
        <end position="58"/>
    </location>
</feature>
<feature type="compositionally biased region" description="Low complexity" evidence="1">
    <location>
        <begin position="1070"/>
        <end position="1079"/>
    </location>
</feature>
<keyword evidence="5" id="KW-1185">Reference proteome</keyword>
<feature type="compositionally biased region" description="Low complexity" evidence="1">
    <location>
        <begin position="320"/>
        <end position="329"/>
    </location>
</feature>
<feature type="compositionally biased region" description="Low complexity" evidence="1">
    <location>
        <begin position="896"/>
        <end position="907"/>
    </location>
</feature>
<feature type="compositionally biased region" description="Low complexity" evidence="1">
    <location>
        <begin position="296"/>
        <end position="305"/>
    </location>
</feature>
<feature type="compositionally biased region" description="Basic and acidic residues" evidence="1">
    <location>
        <begin position="306"/>
        <end position="316"/>
    </location>
</feature>
<evidence type="ECO:0000259" key="3">
    <source>
        <dbReference type="Pfam" id="PF25480"/>
    </source>
</evidence>
<evidence type="ECO:0008006" key="6">
    <source>
        <dbReference type="Google" id="ProtNLM"/>
    </source>
</evidence>
<reference evidence="4" key="1">
    <citation type="journal article" date="2020" name="Stud. Mycol.">
        <title>101 Dothideomycetes genomes: a test case for predicting lifestyles and emergence of pathogens.</title>
        <authorList>
            <person name="Haridas S."/>
            <person name="Albert R."/>
            <person name="Binder M."/>
            <person name="Bloem J."/>
            <person name="Labutti K."/>
            <person name="Salamov A."/>
            <person name="Andreopoulos B."/>
            <person name="Baker S."/>
            <person name="Barry K."/>
            <person name="Bills G."/>
            <person name="Bluhm B."/>
            <person name="Cannon C."/>
            <person name="Castanera R."/>
            <person name="Culley D."/>
            <person name="Daum C."/>
            <person name="Ezra D."/>
            <person name="Gonzalez J."/>
            <person name="Henrissat B."/>
            <person name="Kuo A."/>
            <person name="Liang C."/>
            <person name="Lipzen A."/>
            <person name="Lutzoni F."/>
            <person name="Magnuson J."/>
            <person name="Mondo S."/>
            <person name="Nolan M."/>
            <person name="Ohm R."/>
            <person name="Pangilinan J."/>
            <person name="Park H.-J."/>
            <person name="Ramirez L."/>
            <person name="Alfaro M."/>
            <person name="Sun H."/>
            <person name="Tritt A."/>
            <person name="Yoshinaga Y."/>
            <person name="Zwiers L.-H."/>
            <person name="Turgeon B."/>
            <person name="Goodwin S."/>
            <person name="Spatafora J."/>
            <person name="Crous P."/>
            <person name="Grigoriev I."/>
        </authorList>
    </citation>
    <scope>NUCLEOTIDE SEQUENCE</scope>
    <source>
        <strain evidence="4">CBS 121410</strain>
    </source>
</reference>
<feature type="compositionally biased region" description="Polar residues" evidence="1">
    <location>
        <begin position="748"/>
        <end position="768"/>
    </location>
</feature>
<dbReference type="GO" id="GO:0051015">
    <property type="term" value="F:actin filament binding"/>
    <property type="evidence" value="ECO:0007669"/>
    <property type="project" value="InterPro"/>
</dbReference>
<dbReference type="OrthoDB" id="6375767at2759"/>
<dbReference type="InterPro" id="IPR029006">
    <property type="entry name" value="ADF-H/Gelsolin-like_dom_sf"/>
</dbReference>
<dbReference type="InterPro" id="IPR025118">
    <property type="entry name" value="DUF4045"/>
</dbReference>
<feature type="compositionally biased region" description="Pro residues" evidence="1">
    <location>
        <begin position="908"/>
        <end position="921"/>
    </location>
</feature>
<feature type="region of interest" description="Disordered" evidence="1">
    <location>
        <begin position="1"/>
        <end position="722"/>
    </location>
</feature>
<feature type="compositionally biased region" description="Polar residues" evidence="1">
    <location>
        <begin position="153"/>
        <end position="188"/>
    </location>
</feature>
<protein>
    <recommendedName>
        <fullName evidence="6">DUF4045 domain-containing protein</fullName>
    </recommendedName>
</protein>
<feature type="compositionally biased region" description="Basic and acidic residues" evidence="1">
    <location>
        <begin position="110"/>
        <end position="127"/>
    </location>
</feature>
<feature type="compositionally biased region" description="Basic and acidic residues" evidence="1">
    <location>
        <begin position="773"/>
        <end position="782"/>
    </location>
</feature>
<feature type="compositionally biased region" description="Low complexity" evidence="1">
    <location>
        <begin position="30"/>
        <end position="47"/>
    </location>
</feature>
<feature type="compositionally biased region" description="Pro residues" evidence="1">
    <location>
        <begin position="472"/>
        <end position="482"/>
    </location>
</feature>
<sequence>MEPTSQPGSPGDALKRLTGSPAEMPETENTSPTRQSASSLSRSGTLSWQQRRPASSSGRRPLSMFAQDSVTTRPLSSGRNDAPKAESDAVPRSQIAQSLGSKDPSWFRQTADRGEGSRAYRKDRDTEDTVSEAGSASTRKQLPGMSRDWTADMSESTPPGSAHSSSIRDSTAASARFSTNTSMSGFSNRDSKSPMPALDSQRFPAPGSSRPTSSHADEHTSPDRGLAMSSAQGRLAHDRSPSPTKGMGGFVQSAMMKRTESVNKRWSQQTPGRLSRQNSTASNASGLGGPLDIFNTPRLESTPRSPSREPSTDLHSRGKSLSALRARSSYSEDQTENGSPVSPSKRFSPTKSTWLESAINRPEAPSVKPRAPPPQPSWMAEIQKNKAQRASVDLSQRVGSMDLDNKASSPAWVSKADTIRGSITRGSTLASSADLKLDPPIPVASSSEAITDADAEKPPAPSSVDNTASSPSPKPATLPTPPAGMESVATTTTTESVVSPTIVPETQGPKTATEKTPSALKSTASPSLRSPTSPRGPLDASAKTDSPPKRDFRANLKSRQPPSDGGKKEELEFQNVFGKLRKAQQDKFVAPDVLKGNIVRGKDGLNKTDGPKPRERKDELRQSLIAQKEAIKAKTEEGGSPQRRKSSVSAASPTVPEALAKRRALGRNGSVSQASSPSSPVKDPPTPEAIARQKHLRERSKSSVSSPVQESPKDEVPEVPKPLMSAKLAERFNPALAGVLARGPSPMAGNSTANRQSGGFPSAPSTTAGADEPTAKAKDLTHMTKGRARGPKRRAPAAKKEAETGKKEAEAVANPPPVTAAPLVKPKDVLPSTEPTAENVVTPKPIRMSGNFSGSKGPKPPTPAKSPDLAKRLSSMSLSSPLASPKLENDEDATFATAGSSGPKPASAEPPKPSSPLPSPPAEEAKEEKTEPKPAFQPLPTPPAPESSKPEKVEAKPEASAPSVKNAASHWGRPTSPTMTRAKSPIKLPTRKDEAAANEEAGLNRPEPPPKGPIGLGLAGVAEAPKPTPIIRKPMERKPIEQPKLATKFPLSPPNSGGLPLKPERRPSRSSDPISPIPQSTEAGKLFADFFDEAPVTTGKLDVDTNAILNNNVLDQGEMKTTSHRIQEVTGDGKTLPMPEQEDYILYDESMYICTHGYETSNGSKTEVYYFWSGSAVPEPLVEDTLRSVRKTASDAKCKLITMKQGKELPGFFQALGGQLVIRKGSRTQHSNEYMLCVRHHLGNYAFDEVELSLSSLCSGFAYLVTSRTSLLAGKVYLWRGAGCNGDELGMARLVGASLGLTPGFTEIEQGREPADFLSVFPAPAHGPRRVPASSPHWNLKARADKNYAVRLFRVDEHKQAANGGFQVSSLWPSIMRRVSSQSLPSPTSSVPQTPVCDIAEIAPFDQTDLEAEHIRITDTSATSIVGALSRSQSHAFSTALLFAQEYGILSASAQDRPFVPDTKVVLEGVPTDMKFVFRRWTDAAMPTAALMAGRPRTANGLRVVPLSAAIAATRE</sequence>
<evidence type="ECO:0000313" key="4">
    <source>
        <dbReference type="EMBL" id="KAF2085375.1"/>
    </source>
</evidence>
<dbReference type="Pfam" id="PF13254">
    <property type="entry name" value="DUF4045"/>
    <property type="match status" value="1"/>
</dbReference>
<accession>A0A9P4HPA4</accession>
<feature type="compositionally biased region" description="Polar residues" evidence="1">
    <location>
        <begin position="336"/>
        <end position="355"/>
    </location>
</feature>
<dbReference type="SUPFAM" id="SSF55753">
    <property type="entry name" value="Actin depolymerizing proteins"/>
    <property type="match status" value="2"/>
</dbReference>
<feature type="compositionally biased region" description="Basic and acidic residues" evidence="1">
    <location>
        <begin position="948"/>
        <end position="957"/>
    </location>
</feature>
<dbReference type="InterPro" id="IPR057226">
    <property type="entry name" value="DUF7904"/>
</dbReference>
<feature type="compositionally biased region" description="Polar residues" evidence="1">
    <location>
        <begin position="264"/>
        <end position="285"/>
    </location>
</feature>
<feature type="compositionally biased region" description="Basic residues" evidence="1">
    <location>
        <begin position="784"/>
        <end position="797"/>
    </location>
</feature>
<feature type="compositionally biased region" description="Pro residues" evidence="1">
    <location>
        <begin position="935"/>
        <end position="945"/>
    </location>
</feature>
<gene>
    <name evidence="4" type="ORF">K490DRAFT_46795</name>
</gene>
<evidence type="ECO:0000313" key="5">
    <source>
        <dbReference type="Proteomes" id="UP000799776"/>
    </source>
</evidence>
<proteinExistence type="predicted"/>
<dbReference type="InterPro" id="IPR007122">
    <property type="entry name" value="Villin/Gelsolin"/>
</dbReference>
<comment type="caution">
    <text evidence="4">The sequence shown here is derived from an EMBL/GenBank/DDBJ whole genome shotgun (WGS) entry which is preliminary data.</text>
</comment>
<feature type="compositionally biased region" description="Basic and acidic residues" evidence="1">
    <location>
        <begin position="600"/>
        <end position="621"/>
    </location>
</feature>
<feature type="compositionally biased region" description="Basic and acidic residues" evidence="1">
    <location>
        <begin position="923"/>
        <end position="932"/>
    </location>
</feature>
<dbReference type="Gene3D" id="3.40.20.10">
    <property type="entry name" value="Severin"/>
    <property type="match status" value="2"/>
</dbReference>
<dbReference type="EMBL" id="ML978731">
    <property type="protein sequence ID" value="KAF2085375.1"/>
    <property type="molecule type" value="Genomic_DNA"/>
</dbReference>
<feature type="domain" description="DUF7904" evidence="3">
    <location>
        <begin position="1126"/>
        <end position="1224"/>
    </location>
</feature>